<dbReference type="FunFam" id="2.130.10.10:FF:000102">
    <property type="entry name" value="Actin-interacting protein 1"/>
    <property type="match status" value="1"/>
</dbReference>
<dbReference type="CDD" id="cd00200">
    <property type="entry name" value="WD40"/>
    <property type="match status" value="1"/>
</dbReference>
<dbReference type="PANTHER" id="PTHR19856:SF0">
    <property type="entry name" value="WD REPEAT-CONTAINING PROTEIN 1"/>
    <property type="match status" value="1"/>
</dbReference>
<dbReference type="GO" id="GO:0030864">
    <property type="term" value="C:cortical actin cytoskeleton"/>
    <property type="evidence" value="ECO:0007669"/>
    <property type="project" value="TreeGrafter"/>
</dbReference>
<evidence type="ECO:0000256" key="1">
    <source>
        <dbReference type="ARBA" id="ARBA00022574"/>
    </source>
</evidence>
<dbReference type="AlphaFoldDB" id="A0A6B2L0E5"/>
<dbReference type="FunFam" id="2.130.10.10:FF:000167">
    <property type="entry name" value="Actin-interacting protein 1"/>
    <property type="match status" value="1"/>
</dbReference>
<sequence>MYSEHRYETTCARLAPSGFYVCSTDKSGRLLIWDCVGTDKVIKLDKQTIGTVYDIAWTEDSKRVAVGGAGREKMGEVFLFDSGSSVGEITGHAQPITSLDIKQTRPYRLATGSEDFKLNWFEGPPFKFKASTTQHTRYVNCVRFSPDGNKVFTAGSDKKCFIYDGKDCKPIGELSSEGAHTGSIFSAAWSPDSKRIATASGDKTVKIWDAESGKLLSTTAFGNDVSDQQVGLLWQGSNIFSVSLQGAVSTIDENNAATPSSVQHGHNKIITSLSYNPSTDKFYTCDSNSYLIEWEAGTGRTAEWKGKPHAGPVAALKVLGDKLVTVATDDTIRFNSLDSREYGQGVDLGGQPSALDGAGNVVVVATHEAIVVLDNQNIVSKLPVKYDPCSIAISPDGSEVVVGGKLDNDIHVYALSGGVLTEQPPIQGHRGSVSALTYSKDGKLAAGDGNREIKVYEGRKEVVSWVYHTSKIHALSWASDNTRLVSGSVDSSAIVWDLSQPDTRVHIKLAHQGGVRGVAFRNSSSVITAGEDCSAKLWDIKF</sequence>
<evidence type="ECO:0000313" key="4">
    <source>
        <dbReference type="EMBL" id="NDV30409.1"/>
    </source>
</evidence>
<dbReference type="InterPro" id="IPR015943">
    <property type="entry name" value="WD40/YVTN_repeat-like_dom_sf"/>
</dbReference>
<feature type="repeat" description="WD" evidence="3">
    <location>
        <begin position="465"/>
        <end position="506"/>
    </location>
</feature>
<dbReference type="Gene3D" id="2.130.10.10">
    <property type="entry name" value="YVTN repeat-like/Quinoprotein amine dehydrogenase"/>
    <property type="match status" value="2"/>
</dbReference>
<accession>A0A6B2L0E5</accession>
<protein>
    <submittedName>
        <fullName evidence="4">Uncharacterized protein</fullName>
    </submittedName>
</protein>
<dbReference type="SUPFAM" id="SSF50978">
    <property type="entry name" value="WD40 repeat-like"/>
    <property type="match status" value="2"/>
</dbReference>
<organism evidence="4">
    <name type="scientific">Arcella intermedia</name>
    <dbReference type="NCBI Taxonomy" id="1963864"/>
    <lineage>
        <taxon>Eukaryota</taxon>
        <taxon>Amoebozoa</taxon>
        <taxon>Tubulinea</taxon>
        <taxon>Elardia</taxon>
        <taxon>Arcellinida</taxon>
        <taxon>Sphaerothecina</taxon>
        <taxon>Arcellidae</taxon>
        <taxon>Arcella</taxon>
    </lineage>
</organism>
<dbReference type="PANTHER" id="PTHR19856">
    <property type="entry name" value="WD-REPEATCONTAINING PROTEIN WDR1"/>
    <property type="match status" value="1"/>
</dbReference>
<name>A0A6B2L0E5_9EUKA</name>
<keyword evidence="2" id="KW-0677">Repeat</keyword>
<keyword evidence="1 3" id="KW-0853">WD repeat</keyword>
<evidence type="ECO:0000256" key="2">
    <source>
        <dbReference type="ARBA" id="ARBA00022737"/>
    </source>
</evidence>
<reference evidence="4" key="1">
    <citation type="journal article" date="2020" name="J. Eukaryot. Microbiol.">
        <title>De novo Sequencing, Assembly and Annotation of the Transcriptome for the Free-Living Testate Amoeba Arcella intermedia.</title>
        <authorList>
            <person name="Ribeiro G.M."/>
            <person name="Porfirio-Sousa A.L."/>
            <person name="Maurer-Alcala X.X."/>
            <person name="Katz L.A."/>
            <person name="Lahr D.J.G."/>
        </authorList>
    </citation>
    <scope>NUCLEOTIDE SEQUENCE</scope>
</reference>
<feature type="repeat" description="WD" evidence="3">
    <location>
        <begin position="177"/>
        <end position="218"/>
    </location>
</feature>
<dbReference type="EMBL" id="GIBP01001440">
    <property type="protein sequence ID" value="NDV30409.1"/>
    <property type="molecule type" value="Transcribed_RNA"/>
</dbReference>
<dbReference type="PROSITE" id="PS50294">
    <property type="entry name" value="WD_REPEATS_REGION"/>
    <property type="match status" value="3"/>
</dbReference>
<dbReference type="InterPro" id="IPR019775">
    <property type="entry name" value="WD40_repeat_CS"/>
</dbReference>
<dbReference type="GO" id="GO:0030042">
    <property type="term" value="P:actin filament depolymerization"/>
    <property type="evidence" value="ECO:0007669"/>
    <property type="project" value="TreeGrafter"/>
</dbReference>
<dbReference type="PROSITE" id="PS50082">
    <property type="entry name" value="WD_REPEATS_2"/>
    <property type="match status" value="4"/>
</dbReference>
<dbReference type="GO" id="GO:0051015">
    <property type="term" value="F:actin filament binding"/>
    <property type="evidence" value="ECO:0007669"/>
    <property type="project" value="TreeGrafter"/>
</dbReference>
<dbReference type="Pfam" id="PF00400">
    <property type="entry name" value="WD40"/>
    <property type="match status" value="7"/>
</dbReference>
<feature type="repeat" description="WD" evidence="3">
    <location>
        <begin position="132"/>
        <end position="164"/>
    </location>
</feature>
<dbReference type="InterPro" id="IPR036322">
    <property type="entry name" value="WD40_repeat_dom_sf"/>
</dbReference>
<evidence type="ECO:0000256" key="3">
    <source>
        <dbReference type="PROSITE-ProRule" id="PRU00221"/>
    </source>
</evidence>
<dbReference type="PRINTS" id="PR00320">
    <property type="entry name" value="GPROTEINBRPT"/>
</dbReference>
<dbReference type="InterPro" id="IPR020472">
    <property type="entry name" value="WD40_PAC1"/>
</dbReference>
<proteinExistence type="predicted"/>
<dbReference type="SMART" id="SM00320">
    <property type="entry name" value="WD40"/>
    <property type="match status" value="11"/>
</dbReference>
<dbReference type="PROSITE" id="PS00678">
    <property type="entry name" value="WD_REPEATS_1"/>
    <property type="match status" value="3"/>
</dbReference>
<feature type="repeat" description="WD" evidence="3">
    <location>
        <begin position="508"/>
        <end position="542"/>
    </location>
</feature>
<dbReference type="InterPro" id="IPR001680">
    <property type="entry name" value="WD40_rpt"/>
</dbReference>